<comment type="caution">
    <text evidence="1">The sequence shown here is derived from an EMBL/GenBank/DDBJ whole genome shotgun (WGS) entry which is preliminary data.</text>
</comment>
<dbReference type="InterPro" id="IPR045584">
    <property type="entry name" value="Pilin-like"/>
</dbReference>
<protein>
    <recommendedName>
        <fullName evidence="3">DUF1559 domain-containing protein</fullName>
    </recommendedName>
</protein>
<proteinExistence type="predicted"/>
<dbReference type="SUPFAM" id="SSF54523">
    <property type="entry name" value="Pili subunits"/>
    <property type="match status" value="1"/>
</dbReference>
<gene>
    <name evidence="1" type="ORF">Mal64_15190</name>
</gene>
<sequence>MCDPKAVSYVFGELADEELAEFELRLLNDPELREQVERVRESLDGCEGGTCPRGLADRTFHEIRAARALAACEALASPASRCRWSLADVTLGSLAIAAVLMLAAPAVLASRETARNTACVHNLERLGQASMNYATYHQRRYPHVSLDENAGRFVLRLVDSGYLPRSEWTSWVVCPSSPEAEWMLDADANQRMPTAEQLSVARGEQLVSLQRRMGGSYAYRVGYFESCQYQSVQKRSDCRSALLSDAPRLCADGRSIRASFNHGVAGQNVFFDDGQVRRVVGCIVPVVNDHLFLNASGDRASGQTWRDAVLLRSEDCPWGHPTPATPSF</sequence>
<name>A0A5C5ZV56_9BACT</name>
<dbReference type="OrthoDB" id="277292at2"/>
<dbReference type="RefSeq" id="WP_146398577.1">
    <property type="nucleotide sequence ID" value="NZ_SJPQ01000001.1"/>
</dbReference>
<evidence type="ECO:0008006" key="3">
    <source>
        <dbReference type="Google" id="ProtNLM"/>
    </source>
</evidence>
<reference evidence="1 2" key="1">
    <citation type="submission" date="2019-02" db="EMBL/GenBank/DDBJ databases">
        <title>Deep-cultivation of Planctomycetes and their phenomic and genomic characterization uncovers novel biology.</title>
        <authorList>
            <person name="Wiegand S."/>
            <person name="Jogler M."/>
            <person name="Boedeker C."/>
            <person name="Pinto D."/>
            <person name="Vollmers J."/>
            <person name="Rivas-Marin E."/>
            <person name="Kohn T."/>
            <person name="Peeters S.H."/>
            <person name="Heuer A."/>
            <person name="Rast P."/>
            <person name="Oberbeckmann S."/>
            <person name="Bunk B."/>
            <person name="Jeske O."/>
            <person name="Meyerdierks A."/>
            <person name="Storesund J.E."/>
            <person name="Kallscheuer N."/>
            <person name="Luecker S."/>
            <person name="Lage O.M."/>
            <person name="Pohl T."/>
            <person name="Merkel B.J."/>
            <person name="Hornburger P."/>
            <person name="Mueller R.-W."/>
            <person name="Bruemmer F."/>
            <person name="Labrenz M."/>
            <person name="Spormann A.M."/>
            <person name="Op Den Camp H."/>
            <person name="Overmann J."/>
            <person name="Amann R."/>
            <person name="Jetten M.S.M."/>
            <person name="Mascher T."/>
            <person name="Medema M.H."/>
            <person name="Devos D.P."/>
            <person name="Kaster A.-K."/>
            <person name="Ovreas L."/>
            <person name="Rohde M."/>
            <person name="Galperin M.Y."/>
            <person name="Jogler C."/>
        </authorList>
    </citation>
    <scope>NUCLEOTIDE SEQUENCE [LARGE SCALE GENOMIC DNA]</scope>
    <source>
        <strain evidence="1 2">Mal64</strain>
    </source>
</reference>
<dbReference type="AlphaFoldDB" id="A0A5C5ZV56"/>
<dbReference type="EMBL" id="SJPQ01000001">
    <property type="protein sequence ID" value="TWT91120.1"/>
    <property type="molecule type" value="Genomic_DNA"/>
</dbReference>
<organism evidence="1 2">
    <name type="scientific">Pseudobythopirellula maris</name>
    <dbReference type="NCBI Taxonomy" id="2527991"/>
    <lineage>
        <taxon>Bacteria</taxon>
        <taxon>Pseudomonadati</taxon>
        <taxon>Planctomycetota</taxon>
        <taxon>Planctomycetia</taxon>
        <taxon>Pirellulales</taxon>
        <taxon>Lacipirellulaceae</taxon>
        <taxon>Pseudobythopirellula</taxon>
    </lineage>
</organism>
<accession>A0A5C5ZV56</accession>
<dbReference type="Proteomes" id="UP000315440">
    <property type="component" value="Unassembled WGS sequence"/>
</dbReference>
<keyword evidence="2" id="KW-1185">Reference proteome</keyword>
<evidence type="ECO:0000313" key="1">
    <source>
        <dbReference type="EMBL" id="TWT91120.1"/>
    </source>
</evidence>
<evidence type="ECO:0000313" key="2">
    <source>
        <dbReference type="Proteomes" id="UP000315440"/>
    </source>
</evidence>